<dbReference type="Gene3D" id="3.30.479.30">
    <property type="entry name" value="Band 7 domain"/>
    <property type="match status" value="1"/>
</dbReference>
<feature type="domain" description="Band 7" evidence="3">
    <location>
        <begin position="5"/>
        <end position="174"/>
    </location>
</feature>
<evidence type="ECO:0000313" key="5">
    <source>
        <dbReference type="Proteomes" id="UP000664144"/>
    </source>
</evidence>
<proteinExistence type="inferred from homology"/>
<organism evidence="4 5">
    <name type="scientific">Hymenobacter telluris</name>
    <dbReference type="NCBI Taxonomy" id="2816474"/>
    <lineage>
        <taxon>Bacteria</taxon>
        <taxon>Pseudomonadati</taxon>
        <taxon>Bacteroidota</taxon>
        <taxon>Cytophagia</taxon>
        <taxon>Cytophagales</taxon>
        <taxon>Hymenobacteraceae</taxon>
        <taxon>Hymenobacter</taxon>
    </lineage>
</organism>
<keyword evidence="5" id="KW-1185">Reference proteome</keyword>
<sequence length="243" mass="27696">MGLFTKTYQVKPNQQGFLYRDNTLEKVLPPGRFEVADWRNRTELLLLPTTSRLLTVTNQEVLTRDSIALRFSFVVQYRIVNGQQFLSQFELNRPVAQLLIEAEQRIFQTIQLAARNKIGGFDSEELPERRTELVDFNGPEAAQQLAELGILVEQAQLRDLTFPKNIQDLFARYLEARIRSKADLENARTAVATARALKNAAELMKGDDNLRFFQYLETITKIAAKGKHTFLVGEYPAGTKSVS</sequence>
<dbReference type="PANTHER" id="PTHR10264">
    <property type="entry name" value="BAND 7 PROTEIN-RELATED"/>
    <property type="match status" value="1"/>
</dbReference>
<comment type="similarity">
    <text evidence="2">Belongs to the band 7/mec-2 family.</text>
</comment>
<dbReference type="PANTHER" id="PTHR10264:SF19">
    <property type="entry name" value="AT06885P-RELATED"/>
    <property type="match status" value="1"/>
</dbReference>
<dbReference type="SUPFAM" id="SSF117892">
    <property type="entry name" value="Band 7/SPFH domain"/>
    <property type="match status" value="1"/>
</dbReference>
<dbReference type="InterPro" id="IPR001972">
    <property type="entry name" value="Stomatin_HflK_fam"/>
</dbReference>
<gene>
    <name evidence="4" type="ORF">J0X19_14835</name>
</gene>
<dbReference type="AlphaFoldDB" id="A0A939EXC3"/>
<comment type="caution">
    <text evidence="4">The sequence shown here is derived from an EMBL/GenBank/DDBJ whole genome shotgun (WGS) entry which is preliminary data.</text>
</comment>
<accession>A0A939EXC3</accession>
<dbReference type="GO" id="GO:0005886">
    <property type="term" value="C:plasma membrane"/>
    <property type="evidence" value="ECO:0007669"/>
    <property type="project" value="InterPro"/>
</dbReference>
<evidence type="ECO:0000256" key="1">
    <source>
        <dbReference type="ARBA" id="ARBA00004167"/>
    </source>
</evidence>
<dbReference type="PRINTS" id="PR00721">
    <property type="entry name" value="STOMATIN"/>
</dbReference>
<dbReference type="RefSeq" id="WP_206985162.1">
    <property type="nucleotide sequence ID" value="NZ_JAFLQZ010000010.1"/>
</dbReference>
<protein>
    <submittedName>
        <fullName evidence="4">Slipin family protein</fullName>
    </submittedName>
</protein>
<evidence type="ECO:0000256" key="2">
    <source>
        <dbReference type="ARBA" id="ARBA00008164"/>
    </source>
</evidence>
<dbReference type="CDD" id="cd13438">
    <property type="entry name" value="SPFH_eoslipins_u2"/>
    <property type="match status" value="1"/>
</dbReference>
<evidence type="ECO:0000259" key="3">
    <source>
        <dbReference type="SMART" id="SM00244"/>
    </source>
</evidence>
<dbReference type="EMBL" id="JAFLQZ010000010">
    <property type="protein sequence ID" value="MBO0359235.1"/>
    <property type="molecule type" value="Genomic_DNA"/>
</dbReference>
<name>A0A939EXC3_9BACT</name>
<dbReference type="InterPro" id="IPR043202">
    <property type="entry name" value="Band-7_stomatin-like"/>
</dbReference>
<comment type="subcellular location">
    <subcellularLocation>
        <location evidence="1">Membrane</location>
        <topology evidence="1">Single-pass membrane protein</topology>
    </subcellularLocation>
</comment>
<dbReference type="Pfam" id="PF01145">
    <property type="entry name" value="Band_7"/>
    <property type="match status" value="1"/>
</dbReference>
<evidence type="ECO:0000313" key="4">
    <source>
        <dbReference type="EMBL" id="MBO0359235.1"/>
    </source>
</evidence>
<reference evidence="4" key="1">
    <citation type="submission" date="2021-03" db="EMBL/GenBank/DDBJ databases">
        <authorList>
            <person name="Kim M.K."/>
        </authorList>
    </citation>
    <scope>NUCLEOTIDE SEQUENCE</scope>
    <source>
        <strain evidence="4">BT186</strain>
    </source>
</reference>
<dbReference type="Proteomes" id="UP000664144">
    <property type="component" value="Unassembled WGS sequence"/>
</dbReference>
<dbReference type="InterPro" id="IPR036013">
    <property type="entry name" value="Band_7/SPFH_dom_sf"/>
</dbReference>
<dbReference type="SMART" id="SM00244">
    <property type="entry name" value="PHB"/>
    <property type="match status" value="1"/>
</dbReference>
<dbReference type="InterPro" id="IPR001107">
    <property type="entry name" value="Band_7"/>
</dbReference>